<dbReference type="GeneID" id="301324274"/>
<proteinExistence type="predicted"/>
<evidence type="ECO:0000256" key="5">
    <source>
        <dbReference type="ARBA" id="ARBA00022679"/>
    </source>
</evidence>
<dbReference type="RefSeq" id="WP_217748226.1">
    <property type="nucleotide sequence ID" value="NZ_JAHOEB010000092.1"/>
</dbReference>
<evidence type="ECO:0000256" key="3">
    <source>
        <dbReference type="ARBA" id="ARBA00012438"/>
    </source>
</evidence>
<dbReference type="GO" id="GO:0000155">
    <property type="term" value="F:phosphorelay sensor kinase activity"/>
    <property type="evidence" value="ECO:0007669"/>
    <property type="project" value="InterPro"/>
</dbReference>
<organism evidence="15 17">
    <name type="scientific">Catenibacterium mitsuokai</name>
    <dbReference type="NCBI Taxonomy" id="100886"/>
    <lineage>
        <taxon>Bacteria</taxon>
        <taxon>Bacillati</taxon>
        <taxon>Bacillota</taxon>
        <taxon>Erysipelotrichia</taxon>
        <taxon>Erysipelotrichales</taxon>
        <taxon>Coprobacillaceae</taxon>
        <taxon>Catenibacterium</taxon>
    </lineage>
</organism>
<name>A0AAW4MT92_9FIRM</name>
<comment type="caution">
    <text evidence="15">The sequence shown here is derived from an EMBL/GenBank/DDBJ whole genome shotgun (WGS) entry which is preliminary data.</text>
</comment>
<dbReference type="EMBL" id="JAHOEL010000090">
    <property type="protein sequence ID" value="MBV3393594.1"/>
    <property type="molecule type" value="Genomic_DNA"/>
</dbReference>
<dbReference type="Proteomes" id="UP001197492">
    <property type="component" value="Unassembled WGS sequence"/>
</dbReference>
<dbReference type="PANTHER" id="PTHR45453:SF1">
    <property type="entry name" value="PHOSPHATE REGULON SENSOR PROTEIN PHOR"/>
    <property type="match status" value="1"/>
</dbReference>
<dbReference type="Pfam" id="PF02518">
    <property type="entry name" value="HATPase_c"/>
    <property type="match status" value="1"/>
</dbReference>
<dbReference type="Proteomes" id="UP001196408">
    <property type="component" value="Unassembled WGS sequence"/>
</dbReference>
<keyword evidence="4" id="KW-0597">Phosphoprotein</keyword>
<feature type="transmembrane region" description="Helical" evidence="13">
    <location>
        <begin position="69"/>
        <end position="88"/>
    </location>
</feature>
<dbReference type="InterPro" id="IPR003594">
    <property type="entry name" value="HATPase_dom"/>
</dbReference>
<evidence type="ECO:0000256" key="8">
    <source>
        <dbReference type="ARBA" id="ARBA00022777"/>
    </source>
</evidence>
<dbReference type="InterPro" id="IPR003661">
    <property type="entry name" value="HisK_dim/P_dom"/>
</dbReference>
<dbReference type="GO" id="GO:0005886">
    <property type="term" value="C:plasma membrane"/>
    <property type="evidence" value="ECO:0007669"/>
    <property type="project" value="TreeGrafter"/>
</dbReference>
<evidence type="ECO:0000256" key="12">
    <source>
        <dbReference type="ARBA" id="ARBA00023136"/>
    </source>
</evidence>
<dbReference type="EMBL" id="JAHOEF010000091">
    <property type="protein sequence ID" value="MBV3383566.1"/>
    <property type="molecule type" value="Genomic_DNA"/>
</dbReference>
<keyword evidence="9" id="KW-0067">ATP-binding</keyword>
<keyword evidence="7" id="KW-0547">Nucleotide-binding</keyword>
<sequence>METNTILKKIYKRTLLQYIAYTVGLLVVFVLAVYLAAFFDFQWVYDFDSNIYTFLAFFYNIVKNPLSLLLLLLICIVISFAFIIHHLYKQTSYYMDALTHASHELIDKSVDYITLPEELYDIERRFNELKSESIKNERLARENEQKKDELIVYLAHDIKTPLTSMIGYLSLLDEIKDMPDTQREKYINVALDKSYRLEDLINELFEVARYNSEKIILEKEDLDIHLMLEQIIDDFYPVLVEQEKNIHLNQDEDIILYGDADKLSRVFSNVIKNAISYSKDHTDINIDVHSTHDDVIIKVINKGKEIPKEKLNRIFENFYRLDSARTSRTGGSGLGLAIAKEIVELHHGSIFASSDKEETVFTITLPKN</sequence>
<keyword evidence="11" id="KW-0902">Two-component regulatory system</keyword>
<keyword evidence="6 13" id="KW-0812">Transmembrane</keyword>
<evidence type="ECO:0000256" key="7">
    <source>
        <dbReference type="ARBA" id="ARBA00022741"/>
    </source>
</evidence>
<evidence type="ECO:0000256" key="11">
    <source>
        <dbReference type="ARBA" id="ARBA00023012"/>
    </source>
</evidence>
<evidence type="ECO:0000256" key="2">
    <source>
        <dbReference type="ARBA" id="ARBA00004370"/>
    </source>
</evidence>
<evidence type="ECO:0000256" key="13">
    <source>
        <dbReference type="SAM" id="Phobius"/>
    </source>
</evidence>
<reference evidence="15 18" key="1">
    <citation type="submission" date="2021-06" db="EMBL/GenBank/DDBJ databases">
        <title>Collection of gut derived symbiotic bacterial strains cultured from healthy donors.</title>
        <authorList>
            <person name="Lin H."/>
            <person name="Littmann E."/>
            <person name="Pamer E.G."/>
        </authorList>
    </citation>
    <scope>NUCLEOTIDE SEQUENCE</scope>
    <source>
        <strain evidence="16 18">MSK.21.70</strain>
        <strain evidence="15">MSK.21.82</strain>
    </source>
</reference>
<dbReference type="InterPro" id="IPR050351">
    <property type="entry name" value="BphY/WalK/GraS-like"/>
</dbReference>
<evidence type="ECO:0000256" key="6">
    <source>
        <dbReference type="ARBA" id="ARBA00022692"/>
    </source>
</evidence>
<evidence type="ECO:0000313" key="17">
    <source>
        <dbReference type="Proteomes" id="UP001196408"/>
    </source>
</evidence>
<keyword evidence="8 15" id="KW-0418">Kinase</keyword>
<dbReference type="PANTHER" id="PTHR45453">
    <property type="entry name" value="PHOSPHATE REGULON SENSOR PROTEIN PHOR"/>
    <property type="match status" value="1"/>
</dbReference>
<dbReference type="InterPro" id="IPR005467">
    <property type="entry name" value="His_kinase_dom"/>
</dbReference>
<dbReference type="SMART" id="SM00388">
    <property type="entry name" value="HisKA"/>
    <property type="match status" value="1"/>
</dbReference>
<evidence type="ECO:0000256" key="4">
    <source>
        <dbReference type="ARBA" id="ARBA00022553"/>
    </source>
</evidence>
<keyword evidence="18" id="KW-1185">Reference proteome</keyword>
<dbReference type="AlphaFoldDB" id="A0AAW4MT92"/>
<dbReference type="FunFam" id="3.30.565.10:FF:000013">
    <property type="entry name" value="Two-component sensor histidine kinase"/>
    <property type="match status" value="1"/>
</dbReference>
<evidence type="ECO:0000313" key="16">
    <source>
        <dbReference type="EMBL" id="MBV3393594.1"/>
    </source>
</evidence>
<feature type="transmembrane region" description="Helical" evidence="13">
    <location>
        <begin position="18"/>
        <end position="37"/>
    </location>
</feature>
<evidence type="ECO:0000256" key="1">
    <source>
        <dbReference type="ARBA" id="ARBA00000085"/>
    </source>
</evidence>
<accession>A0AAW4MT92</accession>
<evidence type="ECO:0000259" key="14">
    <source>
        <dbReference type="PROSITE" id="PS50109"/>
    </source>
</evidence>
<protein>
    <recommendedName>
        <fullName evidence="3">histidine kinase</fullName>
        <ecNumber evidence="3">2.7.13.3</ecNumber>
    </recommendedName>
</protein>
<dbReference type="PROSITE" id="PS50109">
    <property type="entry name" value="HIS_KIN"/>
    <property type="match status" value="1"/>
</dbReference>
<dbReference type="EC" id="2.7.13.3" evidence="3"/>
<keyword evidence="5" id="KW-0808">Transferase</keyword>
<dbReference type="GO" id="GO:0005524">
    <property type="term" value="F:ATP binding"/>
    <property type="evidence" value="ECO:0007669"/>
    <property type="project" value="UniProtKB-KW"/>
</dbReference>
<dbReference type="GO" id="GO:0016036">
    <property type="term" value="P:cellular response to phosphate starvation"/>
    <property type="evidence" value="ECO:0007669"/>
    <property type="project" value="TreeGrafter"/>
</dbReference>
<evidence type="ECO:0000256" key="9">
    <source>
        <dbReference type="ARBA" id="ARBA00022840"/>
    </source>
</evidence>
<feature type="domain" description="Histidine kinase" evidence="14">
    <location>
        <begin position="153"/>
        <end position="368"/>
    </location>
</feature>
<dbReference type="Pfam" id="PF00512">
    <property type="entry name" value="HisKA"/>
    <property type="match status" value="1"/>
</dbReference>
<keyword evidence="12 13" id="KW-0472">Membrane</keyword>
<dbReference type="GO" id="GO:0004721">
    <property type="term" value="F:phosphoprotein phosphatase activity"/>
    <property type="evidence" value="ECO:0007669"/>
    <property type="project" value="TreeGrafter"/>
</dbReference>
<dbReference type="CDD" id="cd00082">
    <property type="entry name" value="HisKA"/>
    <property type="match status" value="1"/>
</dbReference>
<comment type="catalytic activity">
    <reaction evidence="1">
        <text>ATP + protein L-histidine = ADP + protein N-phospho-L-histidine.</text>
        <dbReference type="EC" id="2.7.13.3"/>
    </reaction>
</comment>
<gene>
    <name evidence="15" type="ORF">KSV97_10175</name>
    <name evidence="16" type="ORF">KSW06_10130</name>
</gene>
<evidence type="ECO:0000313" key="18">
    <source>
        <dbReference type="Proteomes" id="UP001197492"/>
    </source>
</evidence>
<dbReference type="SMART" id="SM00387">
    <property type="entry name" value="HATPase_c"/>
    <property type="match status" value="1"/>
</dbReference>
<evidence type="ECO:0000313" key="15">
    <source>
        <dbReference type="EMBL" id="MBV3383566.1"/>
    </source>
</evidence>
<comment type="subcellular location">
    <subcellularLocation>
        <location evidence="2">Membrane</location>
    </subcellularLocation>
</comment>
<keyword evidence="10 13" id="KW-1133">Transmembrane helix</keyword>
<evidence type="ECO:0000256" key="10">
    <source>
        <dbReference type="ARBA" id="ARBA00022989"/>
    </source>
</evidence>